<dbReference type="EMBL" id="PGCJ01000856">
    <property type="protein sequence ID" value="PLW17114.1"/>
    <property type="molecule type" value="Genomic_DNA"/>
</dbReference>
<protein>
    <submittedName>
        <fullName evidence="2">Uncharacterized protein</fullName>
    </submittedName>
</protein>
<evidence type="ECO:0000313" key="3">
    <source>
        <dbReference type="Proteomes" id="UP000235388"/>
    </source>
</evidence>
<proteinExistence type="predicted"/>
<evidence type="ECO:0000313" key="2">
    <source>
        <dbReference type="EMBL" id="PLW17114.1"/>
    </source>
</evidence>
<dbReference type="AlphaFoldDB" id="A0A2N5SV46"/>
<sequence length="168" mass="18099">MDTSTQPNQQNASVVANALPQPQVPNDSVNVLPTGLPRTPPEFEGMICGHGLRIQFCVWMPDLPRQDNPVTHCNVFPHQGSGFDTQAHEIDLLGHARQFGVGWREFQDYAIRLFRTQNPAAGLQIQAVCNESGHAATVGQGSQIQCVAGGGRHGVGYSSPTPKLCSSE</sequence>
<organism evidence="2 3">
    <name type="scientific">Puccinia coronata f. sp. avenae</name>
    <dbReference type="NCBI Taxonomy" id="200324"/>
    <lineage>
        <taxon>Eukaryota</taxon>
        <taxon>Fungi</taxon>
        <taxon>Dikarya</taxon>
        <taxon>Basidiomycota</taxon>
        <taxon>Pucciniomycotina</taxon>
        <taxon>Pucciniomycetes</taxon>
        <taxon>Pucciniales</taxon>
        <taxon>Pucciniaceae</taxon>
        <taxon>Puccinia</taxon>
    </lineage>
</organism>
<accession>A0A2N5SV46</accession>
<feature type="region of interest" description="Disordered" evidence="1">
    <location>
        <begin position="1"/>
        <end position="27"/>
    </location>
</feature>
<dbReference type="Proteomes" id="UP000235388">
    <property type="component" value="Unassembled WGS sequence"/>
</dbReference>
<reference evidence="2 3" key="1">
    <citation type="submission" date="2017-11" db="EMBL/GenBank/DDBJ databases">
        <title>De novo assembly and phasing of dikaryotic genomes from two isolates of Puccinia coronata f. sp. avenae, the causal agent of oat crown rust.</title>
        <authorList>
            <person name="Miller M.E."/>
            <person name="Zhang Y."/>
            <person name="Omidvar V."/>
            <person name="Sperschneider J."/>
            <person name="Schwessinger B."/>
            <person name="Raley C."/>
            <person name="Palmer J.M."/>
            <person name="Garnica D."/>
            <person name="Upadhyaya N."/>
            <person name="Rathjen J."/>
            <person name="Taylor J.M."/>
            <person name="Park R.F."/>
            <person name="Dodds P.N."/>
            <person name="Hirsch C.D."/>
            <person name="Kianian S.F."/>
            <person name="Figueroa M."/>
        </authorList>
    </citation>
    <scope>NUCLEOTIDE SEQUENCE [LARGE SCALE GENOMIC DNA]</scope>
    <source>
        <strain evidence="2">12NC29</strain>
    </source>
</reference>
<keyword evidence="3" id="KW-1185">Reference proteome</keyword>
<evidence type="ECO:0000256" key="1">
    <source>
        <dbReference type="SAM" id="MobiDB-lite"/>
    </source>
</evidence>
<name>A0A2N5SV46_9BASI</name>
<feature type="compositionally biased region" description="Polar residues" evidence="1">
    <location>
        <begin position="1"/>
        <end position="14"/>
    </location>
</feature>
<gene>
    <name evidence="2" type="ORF">PCANC_14638</name>
</gene>
<comment type="caution">
    <text evidence="2">The sequence shown here is derived from an EMBL/GenBank/DDBJ whole genome shotgun (WGS) entry which is preliminary data.</text>
</comment>